<dbReference type="AlphaFoldDB" id="A0A7W6GN64"/>
<keyword evidence="3" id="KW-1185">Reference proteome</keyword>
<dbReference type="SUPFAM" id="SSF52980">
    <property type="entry name" value="Restriction endonuclease-like"/>
    <property type="match status" value="1"/>
</dbReference>
<accession>A0A7W6GN64</accession>
<evidence type="ECO:0000313" key="3">
    <source>
        <dbReference type="Proteomes" id="UP000552757"/>
    </source>
</evidence>
<proteinExistence type="predicted"/>
<dbReference type="PANTHER" id="PTHR38590:SF1">
    <property type="entry name" value="BLL0828 PROTEIN"/>
    <property type="match status" value="1"/>
</dbReference>
<organism evidence="2 3">
    <name type="scientific">Sphingobium fontiphilum</name>
    <dbReference type="NCBI Taxonomy" id="944425"/>
    <lineage>
        <taxon>Bacteria</taxon>
        <taxon>Pseudomonadati</taxon>
        <taxon>Pseudomonadota</taxon>
        <taxon>Alphaproteobacteria</taxon>
        <taxon>Sphingomonadales</taxon>
        <taxon>Sphingomonadaceae</taxon>
        <taxon>Sphingobium</taxon>
    </lineage>
</organism>
<dbReference type="Pfam" id="PF04480">
    <property type="entry name" value="DUF559"/>
    <property type="match status" value="1"/>
</dbReference>
<evidence type="ECO:0000313" key="2">
    <source>
        <dbReference type="EMBL" id="MBB3980988.1"/>
    </source>
</evidence>
<feature type="domain" description="DUF559" evidence="1">
    <location>
        <begin position="5"/>
        <end position="110"/>
    </location>
</feature>
<gene>
    <name evidence="2" type="ORF">GGR44_000619</name>
</gene>
<dbReference type="InterPro" id="IPR011335">
    <property type="entry name" value="Restrct_endonuc-II-like"/>
</dbReference>
<dbReference type="CDD" id="cd01038">
    <property type="entry name" value="Endonuclease_DUF559"/>
    <property type="match status" value="1"/>
</dbReference>
<dbReference type="InterPro" id="IPR047216">
    <property type="entry name" value="Endonuclease_DUF559_bact"/>
</dbReference>
<sequence length="118" mass="13416">MVEKRLTSVARKLRRDPTEAEKMLWARLRAGQVDGFKFVRQFPIGPHVADFACRSAKLVVELDGGQHAMSEADTARTKLIEAHGYHVIRFWNYDVLSNIDGVLETIVSELRLARNLLP</sequence>
<dbReference type="Proteomes" id="UP000552757">
    <property type="component" value="Unassembled WGS sequence"/>
</dbReference>
<comment type="caution">
    <text evidence="2">The sequence shown here is derived from an EMBL/GenBank/DDBJ whole genome shotgun (WGS) entry which is preliminary data.</text>
</comment>
<dbReference type="EMBL" id="JACIEB010000001">
    <property type="protein sequence ID" value="MBB3980988.1"/>
    <property type="molecule type" value="Genomic_DNA"/>
</dbReference>
<dbReference type="EC" id="6.3.4.15" evidence="2"/>
<keyword evidence="2" id="KW-0436">Ligase</keyword>
<protein>
    <submittedName>
        <fullName evidence="2">BirA family biotin operon repressor/biotin-[acetyl-CoA-carboxylase] ligase</fullName>
        <ecNumber evidence="2">6.3.4.15</ecNumber>
    </submittedName>
</protein>
<dbReference type="RefSeq" id="WP_183953955.1">
    <property type="nucleotide sequence ID" value="NZ_JACIEB010000001.1"/>
</dbReference>
<name>A0A7W6GN64_9SPHN</name>
<dbReference type="Gene3D" id="3.40.960.10">
    <property type="entry name" value="VSR Endonuclease"/>
    <property type="match status" value="1"/>
</dbReference>
<dbReference type="PANTHER" id="PTHR38590">
    <property type="entry name" value="BLL0828 PROTEIN"/>
    <property type="match status" value="1"/>
</dbReference>
<reference evidence="2 3" key="1">
    <citation type="submission" date="2020-08" db="EMBL/GenBank/DDBJ databases">
        <title>Genomic Encyclopedia of Type Strains, Phase IV (KMG-IV): sequencing the most valuable type-strain genomes for metagenomic binning, comparative biology and taxonomic classification.</title>
        <authorList>
            <person name="Goeker M."/>
        </authorList>
    </citation>
    <scope>NUCLEOTIDE SEQUENCE [LARGE SCALE GENOMIC DNA]</scope>
    <source>
        <strain evidence="2 3">DSM 29348</strain>
    </source>
</reference>
<dbReference type="GO" id="GO:0004077">
    <property type="term" value="F:biotin--[biotin carboxyl-carrier protein] ligase activity"/>
    <property type="evidence" value="ECO:0007669"/>
    <property type="project" value="UniProtKB-EC"/>
</dbReference>
<evidence type="ECO:0000259" key="1">
    <source>
        <dbReference type="Pfam" id="PF04480"/>
    </source>
</evidence>
<dbReference type="InterPro" id="IPR007569">
    <property type="entry name" value="DUF559"/>
</dbReference>